<evidence type="ECO:0000256" key="11">
    <source>
        <dbReference type="RuleBase" id="RU003656"/>
    </source>
</evidence>
<dbReference type="PANTHER" id="PTHR13822:SF10">
    <property type="entry name" value="ATP SYNTHASE EPSILON CHAIN, CHLOROPLASTIC"/>
    <property type="match status" value="1"/>
</dbReference>
<dbReference type="GO" id="GO:0045259">
    <property type="term" value="C:proton-transporting ATP synthase complex"/>
    <property type="evidence" value="ECO:0007669"/>
    <property type="project" value="UniProtKB-KW"/>
</dbReference>
<dbReference type="NCBIfam" id="NF009980">
    <property type="entry name" value="PRK13446.1"/>
    <property type="match status" value="1"/>
</dbReference>
<keyword evidence="8 10" id="KW-0139">CF(1)</keyword>
<organism evidence="14 15">
    <name type="scientific">Candidatus Nitrohelix vancouverensis</name>
    <dbReference type="NCBI Taxonomy" id="2705534"/>
    <lineage>
        <taxon>Bacteria</taxon>
        <taxon>Pseudomonadati</taxon>
        <taxon>Nitrospinota/Tectimicrobiota group</taxon>
        <taxon>Nitrospinota</taxon>
        <taxon>Nitrospinia</taxon>
        <taxon>Nitrospinales</taxon>
        <taxon>Nitrospinaceae</taxon>
        <taxon>Candidatus Nitrohelix</taxon>
    </lineage>
</organism>
<keyword evidence="5 10" id="KW-0813">Transport</keyword>
<keyword evidence="10" id="KW-0375">Hydrogen ion transport</keyword>
<dbReference type="Pfam" id="PF00401">
    <property type="entry name" value="ATP-synt_DE"/>
    <property type="match status" value="1"/>
</dbReference>
<evidence type="ECO:0000313" key="15">
    <source>
        <dbReference type="Proteomes" id="UP000594464"/>
    </source>
</evidence>
<evidence type="ECO:0000256" key="3">
    <source>
        <dbReference type="ARBA" id="ARBA00005712"/>
    </source>
</evidence>
<dbReference type="InterPro" id="IPR001469">
    <property type="entry name" value="ATP_synth_F1_dsu/esu"/>
</dbReference>
<comment type="subunit">
    <text evidence="4 10 11">F-type ATPases have 2 components, CF(1) - the catalytic core - and CF(0) - the membrane proton channel. CF(1) has five subunits: alpha(3), beta(3), gamma(1), delta(1), epsilon(1). CF(0) has three main subunits: a, b and c.</text>
</comment>
<accession>A0A7T0C5D1</accession>
<evidence type="ECO:0000256" key="6">
    <source>
        <dbReference type="ARBA" id="ARBA00023065"/>
    </source>
</evidence>
<evidence type="ECO:0000313" key="14">
    <source>
        <dbReference type="EMBL" id="QPJ66816.1"/>
    </source>
</evidence>
<dbReference type="InterPro" id="IPR036794">
    <property type="entry name" value="ATP_F1_dsu/esu_C_sf"/>
</dbReference>
<dbReference type="KEGG" id="nva:G3M78_09060"/>
<name>A0A7T0C5D1_9BACT</name>
<dbReference type="SUPFAM" id="SSF51344">
    <property type="entry name" value="Epsilon subunit of F1F0-ATP synthase N-terminal domain"/>
    <property type="match status" value="1"/>
</dbReference>
<dbReference type="EMBL" id="CP048620">
    <property type="protein sequence ID" value="QPJ66816.1"/>
    <property type="molecule type" value="Genomic_DNA"/>
</dbReference>
<evidence type="ECO:0000256" key="5">
    <source>
        <dbReference type="ARBA" id="ARBA00022448"/>
    </source>
</evidence>
<evidence type="ECO:0000256" key="8">
    <source>
        <dbReference type="ARBA" id="ARBA00023196"/>
    </source>
</evidence>
<dbReference type="InterPro" id="IPR020546">
    <property type="entry name" value="ATP_synth_F1_dsu/esu_N"/>
</dbReference>
<reference evidence="15" key="1">
    <citation type="submission" date="2020-02" db="EMBL/GenBank/DDBJ databases">
        <title>Genomic and physiological characterization of two novel Nitrospinaceae genera.</title>
        <authorList>
            <person name="Mueller A.J."/>
            <person name="Jung M.-Y."/>
            <person name="Strachan C.R."/>
            <person name="Herbold C.W."/>
            <person name="Kirkegaard R.H."/>
            <person name="Daims H."/>
        </authorList>
    </citation>
    <scope>NUCLEOTIDE SEQUENCE [LARGE SCALE GENOMIC DNA]</scope>
</reference>
<evidence type="ECO:0000259" key="12">
    <source>
        <dbReference type="Pfam" id="PF00401"/>
    </source>
</evidence>
<dbReference type="CDD" id="cd12152">
    <property type="entry name" value="F1-ATPase_delta"/>
    <property type="match status" value="1"/>
</dbReference>
<evidence type="ECO:0000256" key="10">
    <source>
        <dbReference type="HAMAP-Rule" id="MF_00530"/>
    </source>
</evidence>
<comment type="similarity">
    <text evidence="3 10 11">Belongs to the ATPase epsilon chain family.</text>
</comment>
<evidence type="ECO:0000256" key="1">
    <source>
        <dbReference type="ARBA" id="ARBA00003543"/>
    </source>
</evidence>
<dbReference type="Gene3D" id="2.60.15.10">
    <property type="entry name" value="F0F1 ATP synthase delta/epsilon subunit, N-terminal"/>
    <property type="match status" value="1"/>
</dbReference>
<dbReference type="NCBIfam" id="TIGR01216">
    <property type="entry name" value="ATP_synt_epsi"/>
    <property type="match status" value="1"/>
</dbReference>
<dbReference type="Proteomes" id="UP000594464">
    <property type="component" value="Chromosome"/>
</dbReference>
<dbReference type="GO" id="GO:0005886">
    <property type="term" value="C:plasma membrane"/>
    <property type="evidence" value="ECO:0007669"/>
    <property type="project" value="UniProtKB-SubCell"/>
</dbReference>
<dbReference type="HAMAP" id="MF_00530">
    <property type="entry name" value="ATP_synth_epsil_bac"/>
    <property type="match status" value="1"/>
</dbReference>
<feature type="domain" description="ATP synthase epsilon subunit C-terminal" evidence="12">
    <location>
        <begin position="89"/>
        <end position="131"/>
    </location>
</feature>
<dbReference type="GO" id="GO:0005524">
    <property type="term" value="F:ATP binding"/>
    <property type="evidence" value="ECO:0007669"/>
    <property type="project" value="UniProtKB-UniRule"/>
</dbReference>
<keyword evidence="10" id="KW-1003">Cell membrane</keyword>
<feature type="domain" description="ATP synthase F1 complex delta/epsilon subunit N-terminal" evidence="13">
    <location>
        <begin position="6"/>
        <end position="83"/>
    </location>
</feature>
<proteinExistence type="inferred from homology"/>
<comment type="subcellular location">
    <subcellularLocation>
        <location evidence="2 10">Cell membrane</location>
        <topology evidence="2 10">Peripheral membrane protein</topology>
    </subcellularLocation>
</comment>
<dbReference type="Pfam" id="PF02823">
    <property type="entry name" value="ATP-synt_DE_N"/>
    <property type="match status" value="1"/>
</dbReference>
<gene>
    <name evidence="10" type="primary">atpC</name>
    <name evidence="14" type="ORF">G3M78_09060</name>
</gene>
<evidence type="ECO:0000256" key="7">
    <source>
        <dbReference type="ARBA" id="ARBA00023136"/>
    </source>
</evidence>
<evidence type="ECO:0000259" key="13">
    <source>
        <dbReference type="Pfam" id="PF02823"/>
    </source>
</evidence>
<keyword evidence="9 10" id="KW-0066">ATP synthesis</keyword>
<sequence length="138" mass="15207">MMSDTLELNIVTPQKLVVSEEVDQVNIPGSEGDLGILYDHAPILTTMRAGTLSYEKGSETISMVVSGGYAEVTENRVIILAETVELLTEIDTERAMAARKAAEERLSRGDLSQEEFEQAQMKLFRAISRLEGAEDKKS</sequence>
<dbReference type="AlphaFoldDB" id="A0A7T0C5D1"/>
<dbReference type="InterPro" id="IPR036771">
    <property type="entry name" value="ATPsynth_dsu/esu_N"/>
</dbReference>
<dbReference type="PANTHER" id="PTHR13822">
    <property type="entry name" value="ATP SYNTHASE DELTA/EPSILON CHAIN"/>
    <property type="match status" value="1"/>
</dbReference>
<dbReference type="InterPro" id="IPR020547">
    <property type="entry name" value="ATP_synth_F1_esu_C"/>
</dbReference>
<dbReference type="GO" id="GO:0046933">
    <property type="term" value="F:proton-transporting ATP synthase activity, rotational mechanism"/>
    <property type="evidence" value="ECO:0007669"/>
    <property type="project" value="UniProtKB-UniRule"/>
</dbReference>
<dbReference type="SUPFAM" id="SSF46604">
    <property type="entry name" value="Epsilon subunit of F1F0-ATP synthase C-terminal domain"/>
    <property type="match status" value="1"/>
</dbReference>
<protein>
    <recommendedName>
        <fullName evidence="10">ATP synthase epsilon chain</fullName>
    </recommendedName>
    <alternativeName>
        <fullName evidence="10">ATP synthase F1 sector epsilon subunit</fullName>
    </alternativeName>
    <alternativeName>
        <fullName evidence="10">F-ATPase epsilon subunit</fullName>
    </alternativeName>
</protein>
<keyword evidence="7 10" id="KW-0472">Membrane</keyword>
<comment type="function">
    <text evidence="1 10">Produces ATP from ADP in the presence of a proton gradient across the membrane.</text>
</comment>
<evidence type="ECO:0000256" key="2">
    <source>
        <dbReference type="ARBA" id="ARBA00004202"/>
    </source>
</evidence>
<evidence type="ECO:0000256" key="9">
    <source>
        <dbReference type="ARBA" id="ARBA00023310"/>
    </source>
</evidence>
<keyword evidence="6 10" id="KW-0406">Ion transport</keyword>
<evidence type="ECO:0000256" key="4">
    <source>
        <dbReference type="ARBA" id="ARBA00011648"/>
    </source>
</evidence>